<protein>
    <submittedName>
        <fullName evidence="1">Uncharacterized protein</fullName>
    </submittedName>
</protein>
<dbReference type="GeneID" id="84592121"/>
<dbReference type="AlphaFoldDB" id="A0AAJ8DZ60"/>
<organism evidence="1">
    <name type="scientific">Aspergillus niger</name>
    <dbReference type="NCBI Taxonomy" id="5061"/>
    <lineage>
        <taxon>Eukaryota</taxon>
        <taxon>Fungi</taxon>
        <taxon>Dikarya</taxon>
        <taxon>Ascomycota</taxon>
        <taxon>Pezizomycotina</taxon>
        <taxon>Eurotiomycetes</taxon>
        <taxon>Eurotiomycetidae</taxon>
        <taxon>Eurotiales</taxon>
        <taxon>Aspergillaceae</taxon>
        <taxon>Aspergillus</taxon>
        <taxon>Aspergillus subgen. Circumdati</taxon>
    </lineage>
</organism>
<name>A0AAJ8DZ60_ASPNG</name>
<proteinExistence type="predicted"/>
<sequence>MEFSGIGSRDMLHGSSYGWDDGSIPISPPFSGRWGWIGWIRIGSGRHFEYVLVVLGCWYGGEISTVVVGISGIEGFPGKERKKEGRFLFPMSVRRVVVVVVSVSRVLGEGGRDAVSSSRLDGLVCGGVVVSSPGVWGDKYLDDGRWKDFPGIVGGGRLLVGIL</sequence>
<reference evidence="1" key="2">
    <citation type="submission" date="2025-08" db="UniProtKB">
        <authorList>
            <consortium name="RefSeq"/>
        </authorList>
    </citation>
    <scope>IDENTIFICATION</scope>
</reference>
<accession>A0AAJ8DZ60</accession>
<dbReference type="RefSeq" id="XP_059601518.1">
    <property type="nucleotide sequence ID" value="XM_059749979.1"/>
</dbReference>
<dbReference type="VEuPathDB" id="FungiDB:An10g01050"/>
<gene>
    <name evidence="1" type="ORF">An10g01050</name>
</gene>
<evidence type="ECO:0000313" key="1">
    <source>
        <dbReference type="RefSeq" id="XP_059601518.1"/>
    </source>
</evidence>
<dbReference type="KEGG" id="ang:An10g01050"/>
<reference evidence="1" key="1">
    <citation type="submission" date="2025-02" db="EMBL/GenBank/DDBJ databases">
        <authorList>
            <consortium name="NCBI Genome Project"/>
        </authorList>
    </citation>
    <scope>NUCLEOTIDE SEQUENCE</scope>
</reference>